<dbReference type="AlphaFoldDB" id="A0A834NUV8"/>
<protein>
    <submittedName>
        <fullName evidence="1">Uncharacterized protein</fullName>
    </submittedName>
</protein>
<keyword evidence="2" id="KW-1185">Reference proteome</keyword>
<proteinExistence type="predicted"/>
<evidence type="ECO:0000313" key="1">
    <source>
        <dbReference type="EMBL" id="KAF7418493.1"/>
    </source>
</evidence>
<dbReference type="Proteomes" id="UP000617340">
    <property type="component" value="Unassembled WGS sequence"/>
</dbReference>
<organism evidence="1 2">
    <name type="scientific">Vespula germanica</name>
    <name type="common">German yellow jacket</name>
    <name type="synonym">Paravespula germanica</name>
    <dbReference type="NCBI Taxonomy" id="30212"/>
    <lineage>
        <taxon>Eukaryota</taxon>
        <taxon>Metazoa</taxon>
        <taxon>Ecdysozoa</taxon>
        <taxon>Arthropoda</taxon>
        <taxon>Hexapoda</taxon>
        <taxon>Insecta</taxon>
        <taxon>Pterygota</taxon>
        <taxon>Neoptera</taxon>
        <taxon>Endopterygota</taxon>
        <taxon>Hymenoptera</taxon>
        <taxon>Apocrita</taxon>
        <taxon>Aculeata</taxon>
        <taxon>Vespoidea</taxon>
        <taxon>Vespidae</taxon>
        <taxon>Vespinae</taxon>
        <taxon>Vespula</taxon>
    </lineage>
</organism>
<accession>A0A834NUV8</accession>
<sequence>MRKRCGRGMLEGVQQRIGAHEAQIDAQQREEICVHDVREGVQAAGPLDINSKDQYYAAPEKKKILRMRHEEREIKSDIRVVRPNAQTRGIK</sequence>
<comment type="caution">
    <text evidence="1">The sequence shown here is derived from an EMBL/GenBank/DDBJ whole genome shotgun (WGS) entry which is preliminary data.</text>
</comment>
<gene>
    <name evidence="1" type="ORF">HZH68_001146</name>
</gene>
<dbReference type="EMBL" id="JACSDZ010000001">
    <property type="protein sequence ID" value="KAF7418493.1"/>
    <property type="molecule type" value="Genomic_DNA"/>
</dbReference>
<name>A0A834NUV8_VESGE</name>
<evidence type="ECO:0000313" key="2">
    <source>
        <dbReference type="Proteomes" id="UP000617340"/>
    </source>
</evidence>
<reference evidence="1" key="1">
    <citation type="journal article" date="2020" name="G3 (Bethesda)">
        <title>High-Quality Assemblies for Three Invasive Social Wasps from the &lt;i&gt;Vespula&lt;/i&gt; Genus.</title>
        <authorList>
            <person name="Harrop T.W.R."/>
            <person name="Guhlin J."/>
            <person name="McLaughlin G.M."/>
            <person name="Permina E."/>
            <person name="Stockwell P."/>
            <person name="Gilligan J."/>
            <person name="Le Lec M.F."/>
            <person name="Gruber M.A.M."/>
            <person name="Quinn O."/>
            <person name="Lovegrove M."/>
            <person name="Duncan E.J."/>
            <person name="Remnant E.J."/>
            <person name="Van Eeckhoven J."/>
            <person name="Graham B."/>
            <person name="Knapp R.A."/>
            <person name="Langford K.W."/>
            <person name="Kronenberg Z."/>
            <person name="Press M.O."/>
            <person name="Eacker S.M."/>
            <person name="Wilson-Rankin E.E."/>
            <person name="Purcell J."/>
            <person name="Lester P.J."/>
            <person name="Dearden P.K."/>
        </authorList>
    </citation>
    <scope>NUCLEOTIDE SEQUENCE</scope>
    <source>
        <strain evidence="1">Linc-1</strain>
    </source>
</reference>